<evidence type="ECO:0000313" key="3">
    <source>
        <dbReference type="Proteomes" id="UP000799753"/>
    </source>
</evidence>
<organism evidence="2 3">
    <name type="scientific">Massarina eburnea CBS 473.64</name>
    <dbReference type="NCBI Taxonomy" id="1395130"/>
    <lineage>
        <taxon>Eukaryota</taxon>
        <taxon>Fungi</taxon>
        <taxon>Dikarya</taxon>
        <taxon>Ascomycota</taxon>
        <taxon>Pezizomycotina</taxon>
        <taxon>Dothideomycetes</taxon>
        <taxon>Pleosporomycetidae</taxon>
        <taxon>Pleosporales</taxon>
        <taxon>Massarineae</taxon>
        <taxon>Massarinaceae</taxon>
        <taxon>Massarina</taxon>
    </lineage>
</organism>
<reference evidence="2" key="1">
    <citation type="journal article" date="2020" name="Stud. Mycol.">
        <title>101 Dothideomycetes genomes: a test case for predicting lifestyles and emergence of pathogens.</title>
        <authorList>
            <person name="Haridas S."/>
            <person name="Albert R."/>
            <person name="Binder M."/>
            <person name="Bloem J."/>
            <person name="Labutti K."/>
            <person name="Salamov A."/>
            <person name="Andreopoulos B."/>
            <person name="Baker S."/>
            <person name="Barry K."/>
            <person name="Bills G."/>
            <person name="Bluhm B."/>
            <person name="Cannon C."/>
            <person name="Castanera R."/>
            <person name="Culley D."/>
            <person name="Daum C."/>
            <person name="Ezra D."/>
            <person name="Gonzalez J."/>
            <person name="Henrissat B."/>
            <person name="Kuo A."/>
            <person name="Liang C."/>
            <person name="Lipzen A."/>
            <person name="Lutzoni F."/>
            <person name="Magnuson J."/>
            <person name="Mondo S."/>
            <person name="Nolan M."/>
            <person name="Ohm R."/>
            <person name="Pangilinan J."/>
            <person name="Park H.-J."/>
            <person name="Ramirez L."/>
            <person name="Alfaro M."/>
            <person name="Sun H."/>
            <person name="Tritt A."/>
            <person name="Yoshinaga Y."/>
            <person name="Zwiers L.-H."/>
            <person name="Turgeon B."/>
            <person name="Goodwin S."/>
            <person name="Spatafora J."/>
            <person name="Crous P."/>
            <person name="Grigoriev I."/>
        </authorList>
    </citation>
    <scope>NUCLEOTIDE SEQUENCE</scope>
    <source>
        <strain evidence="2">CBS 473.64</strain>
    </source>
</reference>
<dbReference type="InterPro" id="IPR036047">
    <property type="entry name" value="F-box-like_dom_sf"/>
</dbReference>
<evidence type="ECO:0000259" key="1">
    <source>
        <dbReference type="PROSITE" id="PS50181"/>
    </source>
</evidence>
<keyword evidence="3" id="KW-1185">Reference proteome</keyword>
<proteinExistence type="predicted"/>
<dbReference type="OrthoDB" id="3799281at2759"/>
<dbReference type="PROSITE" id="PS50181">
    <property type="entry name" value="FBOX"/>
    <property type="match status" value="1"/>
</dbReference>
<dbReference type="SUPFAM" id="SSF81383">
    <property type="entry name" value="F-box domain"/>
    <property type="match status" value="1"/>
</dbReference>
<dbReference type="Pfam" id="PF12937">
    <property type="entry name" value="F-box-like"/>
    <property type="match status" value="1"/>
</dbReference>
<accession>A0A6A6RMC8</accession>
<protein>
    <recommendedName>
        <fullName evidence="1">F-box domain-containing protein</fullName>
    </recommendedName>
</protein>
<evidence type="ECO:0000313" key="2">
    <source>
        <dbReference type="EMBL" id="KAF2635691.1"/>
    </source>
</evidence>
<dbReference type="Proteomes" id="UP000799753">
    <property type="component" value="Unassembled WGS sequence"/>
</dbReference>
<dbReference type="CDD" id="cd09917">
    <property type="entry name" value="F-box_SF"/>
    <property type="match status" value="1"/>
</dbReference>
<feature type="domain" description="F-box" evidence="1">
    <location>
        <begin position="10"/>
        <end position="55"/>
    </location>
</feature>
<name>A0A6A6RMC8_9PLEO</name>
<dbReference type="EMBL" id="MU006804">
    <property type="protein sequence ID" value="KAF2635691.1"/>
    <property type="molecule type" value="Genomic_DNA"/>
</dbReference>
<dbReference type="AlphaFoldDB" id="A0A6A6RMC8"/>
<sequence length="479" mass="54341">MTLTTQRAKAFSFYRLPDELLLDAAAYLDNSDLQHFALTCRKLRPIAQEVLYRSPTLPDPMTEKSHVWCFLRTILLRPDLGAFVQQLKVSTTCRNVTWSHDDAACSPIYLCPLDLTETRDMMEKQLLGFKFALDSDWSELYNQGFEPALVGAMIAILPNMNTLHLCHLRPTWPAGGRRNGGCVHAETSWYYGKTMATSFSLPKPPKLTSFTMDGSVSMLMLGMSNLQRFDISLTTRRLTVDSAIPALPSSISTVTIRCSLVLFVFGNIPYSDVNNNSNEDKHNYIRLLISKLPGLRHLNIAIRRPLKSDQSNYYGTAGEFRYGTLIDLLVDAGPTLETLTIDDSNTTFLPLRHMEYWLKHPKPVATLKCFKKLRHFSARIEALHPSEISTYNIEDFFPDSIVSIEVMGRGTSEGGWLVWSEKVLALKQLGHLPALERVVLLCRHDRVLNSEYVVCEEITQDGDSMVRRMYPSMSWESIE</sequence>
<gene>
    <name evidence="2" type="ORF">P280DRAFT_473620</name>
</gene>
<dbReference type="InterPro" id="IPR001810">
    <property type="entry name" value="F-box_dom"/>
</dbReference>